<name>A0ABW4ZPP0_9SPHI</name>
<dbReference type="InterPro" id="IPR007024">
    <property type="entry name" value="BLUF_domain"/>
</dbReference>
<evidence type="ECO:0000259" key="1">
    <source>
        <dbReference type="PROSITE" id="PS50925"/>
    </source>
</evidence>
<dbReference type="Pfam" id="PF04940">
    <property type="entry name" value="BLUF"/>
    <property type="match status" value="1"/>
</dbReference>
<protein>
    <submittedName>
        <fullName evidence="2">BLUF domain-containing protein</fullName>
    </submittedName>
</protein>
<dbReference type="SMART" id="SM01034">
    <property type="entry name" value="BLUF"/>
    <property type="match status" value="1"/>
</dbReference>
<dbReference type="RefSeq" id="WP_255904796.1">
    <property type="nucleotide sequence ID" value="NZ_JAFMZO010000004.1"/>
</dbReference>
<proteinExistence type="predicted"/>
<dbReference type="InterPro" id="IPR036046">
    <property type="entry name" value="Acylphosphatase-like_dom_sf"/>
</dbReference>
<keyword evidence="3" id="KW-1185">Reference proteome</keyword>
<organism evidence="2 3">
    <name type="scientific">Paradesertivirga mongoliensis</name>
    <dbReference type="NCBI Taxonomy" id="2100740"/>
    <lineage>
        <taxon>Bacteria</taxon>
        <taxon>Pseudomonadati</taxon>
        <taxon>Bacteroidota</taxon>
        <taxon>Sphingobacteriia</taxon>
        <taxon>Sphingobacteriales</taxon>
        <taxon>Sphingobacteriaceae</taxon>
        <taxon>Paradesertivirga</taxon>
    </lineage>
</organism>
<dbReference type="PROSITE" id="PS50925">
    <property type="entry name" value="BLUF"/>
    <property type="match status" value="1"/>
</dbReference>
<dbReference type="Gene3D" id="3.30.70.100">
    <property type="match status" value="1"/>
</dbReference>
<accession>A0ABW4ZPP0</accession>
<evidence type="ECO:0000313" key="3">
    <source>
        <dbReference type="Proteomes" id="UP001597387"/>
    </source>
</evidence>
<dbReference type="SUPFAM" id="SSF54975">
    <property type="entry name" value="Acylphosphatase/BLUF domain-like"/>
    <property type="match status" value="1"/>
</dbReference>
<feature type="domain" description="BLUF" evidence="1">
    <location>
        <begin position="3"/>
        <end position="94"/>
    </location>
</feature>
<dbReference type="EMBL" id="JBHUHZ010000003">
    <property type="protein sequence ID" value="MFD2163968.1"/>
    <property type="molecule type" value="Genomic_DNA"/>
</dbReference>
<dbReference type="Proteomes" id="UP001597387">
    <property type="component" value="Unassembled WGS sequence"/>
</dbReference>
<reference evidence="3" key="1">
    <citation type="journal article" date="2019" name="Int. J. Syst. Evol. Microbiol.">
        <title>The Global Catalogue of Microorganisms (GCM) 10K type strain sequencing project: providing services to taxonomists for standard genome sequencing and annotation.</title>
        <authorList>
            <consortium name="The Broad Institute Genomics Platform"/>
            <consortium name="The Broad Institute Genome Sequencing Center for Infectious Disease"/>
            <person name="Wu L."/>
            <person name="Ma J."/>
        </authorList>
    </citation>
    <scope>NUCLEOTIDE SEQUENCE [LARGE SCALE GENOMIC DNA]</scope>
    <source>
        <strain evidence="3">KCTC 42217</strain>
    </source>
</reference>
<gene>
    <name evidence="2" type="ORF">ACFSJU_16280</name>
</gene>
<comment type="caution">
    <text evidence="2">The sequence shown here is derived from an EMBL/GenBank/DDBJ whole genome shotgun (WGS) entry which is preliminary data.</text>
</comment>
<evidence type="ECO:0000313" key="2">
    <source>
        <dbReference type="EMBL" id="MFD2163968.1"/>
    </source>
</evidence>
<sequence>MNYFYLIYCSVPARRLSDEEVEELLLVARRENKLRDITGMLLCLPEMYVQLIEGAEADIRQLYLNLSRDQRHHTVTILKEGHLEQRFFPDWSMGYDQKSVTLTNAEDSFCISDEKVFALFEILDEGFG</sequence>